<name>A0A9Q4C1G5_9EURY</name>
<dbReference type="EMBL" id="RKLV01000002">
    <property type="protein sequence ID" value="MCX2818175.1"/>
    <property type="molecule type" value="Genomic_DNA"/>
</dbReference>
<evidence type="ECO:0000313" key="3">
    <source>
        <dbReference type="Proteomes" id="UP001149411"/>
    </source>
</evidence>
<sequence length="212" mass="22554">MEIVRIDLLGTNAYVADGETLVDAGWTWSASSVREAVEDAGYALGDIDRVLVTHYDLDHVGGLASLEKAGLDAPVYAAEPDASFLAGEAKPPLRNAKGAFQRAVGVGIPTPETQVERVEEGDEVAGFEVYETPGHTPGHVSYLSDEAAFVGDAFRESGGTVGTMPSYMCYDTTEERRTAEQLGEVLNDRTAYVGHGEPVENAGEKVRAAFQG</sequence>
<dbReference type="PANTHER" id="PTHR42951">
    <property type="entry name" value="METALLO-BETA-LACTAMASE DOMAIN-CONTAINING"/>
    <property type="match status" value="1"/>
</dbReference>
<evidence type="ECO:0000313" key="2">
    <source>
        <dbReference type="EMBL" id="MCX2818175.1"/>
    </source>
</evidence>
<dbReference type="SMART" id="SM00849">
    <property type="entry name" value="Lactamase_B"/>
    <property type="match status" value="1"/>
</dbReference>
<feature type="domain" description="Metallo-beta-lactamase" evidence="1">
    <location>
        <begin position="10"/>
        <end position="195"/>
    </location>
</feature>
<dbReference type="InterPro" id="IPR036866">
    <property type="entry name" value="RibonucZ/Hydroxyglut_hydro"/>
</dbReference>
<dbReference type="RefSeq" id="WP_266085873.1">
    <property type="nucleotide sequence ID" value="NZ_RKLV01000002.1"/>
</dbReference>
<evidence type="ECO:0000259" key="1">
    <source>
        <dbReference type="SMART" id="SM00849"/>
    </source>
</evidence>
<dbReference type="Pfam" id="PF00753">
    <property type="entry name" value="Lactamase_B"/>
    <property type="match status" value="1"/>
</dbReference>
<proteinExistence type="predicted"/>
<dbReference type="SUPFAM" id="SSF56281">
    <property type="entry name" value="Metallo-hydrolase/oxidoreductase"/>
    <property type="match status" value="1"/>
</dbReference>
<dbReference type="InterPro" id="IPR050855">
    <property type="entry name" value="NDM-1-like"/>
</dbReference>
<dbReference type="Gene3D" id="3.60.15.10">
    <property type="entry name" value="Ribonuclease Z/Hydroxyacylglutathione hydrolase-like"/>
    <property type="match status" value="1"/>
</dbReference>
<keyword evidence="3" id="KW-1185">Reference proteome</keyword>
<protein>
    <submittedName>
        <fullName evidence="2">MBL fold metallo-hydrolase</fullName>
    </submittedName>
</protein>
<comment type="caution">
    <text evidence="2">The sequence shown here is derived from an EMBL/GenBank/DDBJ whole genome shotgun (WGS) entry which is preliminary data.</text>
</comment>
<gene>
    <name evidence="2" type="ORF">EGH25_02260</name>
</gene>
<dbReference type="Proteomes" id="UP001149411">
    <property type="component" value="Unassembled WGS sequence"/>
</dbReference>
<dbReference type="AlphaFoldDB" id="A0A9Q4C1G5"/>
<dbReference type="InterPro" id="IPR001279">
    <property type="entry name" value="Metallo-B-lactamas"/>
</dbReference>
<organism evidence="2 3">
    <name type="scientific">Halorutilus salinus</name>
    <dbReference type="NCBI Taxonomy" id="2487751"/>
    <lineage>
        <taxon>Archaea</taxon>
        <taxon>Methanobacteriati</taxon>
        <taxon>Methanobacteriota</taxon>
        <taxon>Stenosarchaea group</taxon>
        <taxon>Halobacteria</taxon>
        <taxon>Halorutilales</taxon>
        <taxon>Halorutilaceae</taxon>
        <taxon>Halorutilus</taxon>
    </lineage>
</organism>
<dbReference type="CDD" id="cd07721">
    <property type="entry name" value="yflN-like_MBL-fold"/>
    <property type="match status" value="1"/>
</dbReference>
<reference evidence="2" key="1">
    <citation type="submission" date="2022-09" db="EMBL/GenBank/DDBJ databases">
        <title>Haloadaptaus new haloarchaeum isolated from saline soil.</title>
        <authorList>
            <person name="Duran-Viseras A."/>
            <person name="Sanchez-Porro C."/>
            <person name="Ventosa A."/>
        </authorList>
    </citation>
    <scope>NUCLEOTIDE SEQUENCE</scope>
    <source>
        <strain evidence="2">F3-133</strain>
    </source>
</reference>
<accession>A0A9Q4C1G5</accession>